<dbReference type="Proteomes" id="UP000824782">
    <property type="component" value="Unassembled WGS sequence"/>
</dbReference>
<reference evidence="1" key="1">
    <citation type="thesis" date="2020" institute="ProQuest LLC" country="789 East Eisenhower Parkway, Ann Arbor, MI, USA">
        <title>Comparative Genomics and Chromosome Evolution.</title>
        <authorList>
            <person name="Mudd A.B."/>
        </authorList>
    </citation>
    <scope>NUCLEOTIDE SEQUENCE</scope>
    <source>
        <strain evidence="1">237g6f4</strain>
        <tissue evidence="1">Blood</tissue>
    </source>
</reference>
<dbReference type="EMBL" id="WNYA01000007">
    <property type="protein sequence ID" value="KAG8560338.1"/>
    <property type="molecule type" value="Genomic_DNA"/>
</dbReference>
<evidence type="ECO:0000313" key="1">
    <source>
        <dbReference type="EMBL" id="KAG8560338.1"/>
    </source>
</evidence>
<keyword evidence="2" id="KW-1185">Reference proteome</keyword>
<sequence length="102" mass="11244">MALFPFKINISKNLKLFLGLLVWELGATKGKINKSMWFPLCSTFLYPVGGSYVYNGLHAALDVTRVQVFSKVVAVGCAGSVLGSLYHPFCIGKYPIRAQEDK</sequence>
<proteinExistence type="predicted"/>
<organism evidence="1 2">
    <name type="scientific">Engystomops pustulosus</name>
    <name type="common">Tungara frog</name>
    <name type="synonym">Physalaemus pustulosus</name>
    <dbReference type="NCBI Taxonomy" id="76066"/>
    <lineage>
        <taxon>Eukaryota</taxon>
        <taxon>Metazoa</taxon>
        <taxon>Chordata</taxon>
        <taxon>Craniata</taxon>
        <taxon>Vertebrata</taxon>
        <taxon>Euteleostomi</taxon>
        <taxon>Amphibia</taxon>
        <taxon>Batrachia</taxon>
        <taxon>Anura</taxon>
        <taxon>Neobatrachia</taxon>
        <taxon>Hyloidea</taxon>
        <taxon>Leptodactylidae</taxon>
        <taxon>Leiuperinae</taxon>
        <taxon>Engystomops</taxon>
    </lineage>
</organism>
<protein>
    <submittedName>
        <fullName evidence="1">Uncharacterized protein</fullName>
    </submittedName>
</protein>
<accession>A0AAV7AQK0</accession>
<name>A0AAV7AQK0_ENGPU</name>
<comment type="caution">
    <text evidence="1">The sequence shown here is derived from an EMBL/GenBank/DDBJ whole genome shotgun (WGS) entry which is preliminary data.</text>
</comment>
<gene>
    <name evidence="1" type="ORF">GDO81_014931</name>
</gene>
<evidence type="ECO:0000313" key="2">
    <source>
        <dbReference type="Proteomes" id="UP000824782"/>
    </source>
</evidence>
<dbReference type="AlphaFoldDB" id="A0AAV7AQK0"/>